<dbReference type="EMBL" id="ABOU02000044">
    <property type="protein sequence ID" value="EDY32325.1"/>
    <property type="molecule type" value="Genomic_DNA"/>
</dbReference>
<dbReference type="PANTHER" id="PTHR21064:SF5">
    <property type="entry name" value="SLR1880 PROTEIN"/>
    <property type="match status" value="1"/>
</dbReference>
<dbReference type="Pfam" id="PF01636">
    <property type="entry name" value="APH"/>
    <property type="match status" value="1"/>
</dbReference>
<accession>B5CQZ0</accession>
<dbReference type="eggNOG" id="COG2334">
    <property type="taxonomic scope" value="Bacteria"/>
</dbReference>
<gene>
    <name evidence="2" type="ORF">RUMLAC_01889</name>
</gene>
<evidence type="ECO:0000313" key="3">
    <source>
        <dbReference type="Proteomes" id="UP000003254"/>
    </source>
</evidence>
<proteinExistence type="predicted"/>
<evidence type="ECO:0000259" key="1">
    <source>
        <dbReference type="Pfam" id="PF01636"/>
    </source>
</evidence>
<reference evidence="2 3" key="2">
    <citation type="submission" date="2008-08" db="EMBL/GenBank/DDBJ databases">
        <authorList>
            <person name="Fulton L."/>
            <person name="Clifton S."/>
            <person name="Fulton B."/>
            <person name="Xu J."/>
            <person name="Minx P."/>
            <person name="Pepin K.H."/>
            <person name="Johnson M."/>
            <person name="Bhonagiri V."/>
            <person name="Nash W.E."/>
            <person name="Mardis E.R."/>
            <person name="Wilson R.K."/>
        </authorList>
    </citation>
    <scope>NUCLEOTIDE SEQUENCE [LARGE SCALE GENOMIC DNA]</scope>
    <source>
        <strain evidence="2 3">ATCC 29176</strain>
    </source>
</reference>
<dbReference type="SUPFAM" id="SSF56112">
    <property type="entry name" value="Protein kinase-like (PK-like)"/>
    <property type="match status" value="1"/>
</dbReference>
<name>B5CQZ0_9FIRM</name>
<comment type="caution">
    <text evidence="2">The sequence shown here is derived from an EMBL/GenBank/DDBJ whole genome shotgun (WGS) entry which is preliminary data.</text>
</comment>
<dbReference type="Gene3D" id="3.90.1200.10">
    <property type="match status" value="1"/>
</dbReference>
<dbReference type="PANTHER" id="PTHR21064">
    <property type="entry name" value="AMINOGLYCOSIDE PHOSPHOTRANSFERASE DOMAIN-CONTAINING PROTEIN-RELATED"/>
    <property type="match status" value="1"/>
</dbReference>
<dbReference type="HOGENOM" id="CLU_037718_0_0_9"/>
<feature type="domain" description="Aminoglycoside phosphotransferase" evidence="1">
    <location>
        <begin position="33"/>
        <end position="268"/>
    </location>
</feature>
<dbReference type="AlphaFoldDB" id="B5CQZ0"/>
<reference evidence="2 3" key="1">
    <citation type="submission" date="2008-08" db="EMBL/GenBank/DDBJ databases">
        <title>Draft genome sequence of Ruminococcus lactaris ATCC 29176.</title>
        <authorList>
            <person name="Sudarsanam P."/>
            <person name="Ley R."/>
            <person name="Guruge J."/>
            <person name="Turnbaugh P.J."/>
            <person name="Mahowald M."/>
            <person name="Liep D."/>
            <person name="Gordon J."/>
        </authorList>
    </citation>
    <scope>NUCLEOTIDE SEQUENCE [LARGE SCALE GENOMIC DNA]</scope>
    <source>
        <strain evidence="2 3">ATCC 29176</strain>
    </source>
</reference>
<keyword evidence="3" id="KW-1185">Reference proteome</keyword>
<dbReference type="InterPro" id="IPR002575">
    <property type="entry name" value="Aminoglycoside_PTrfase"/>
</dbReference>
<evidence type="ECO:0000313" key="2">
    <source>
        <dbReference type="EMBL" id="EDY32325.1"/>
    </source>
</evidence>
<protein>
    <recommendedName>
        <fullName evidence="1">Aminoglycoside phosphotransferase domain-containing protein</fullName>
    </recommendedName>
</protein>
<organism evidence="2 3">
    <name type="scientific">[Ruminococcus] lactaris ATCC 29176</name>
    <dbReference type="NCBI Taxonomy" id="471875"/>
    <lineage>
        <taxon>Bacteria</taxon>
        <taxon>Bacillati</taxon>
        <taxon>Bacillota</taxon>
        <taxon>Clostridia</taxon>
        <taxon>Lachnospirales</taxon>
        <taxon>Lachnospiraceae</taxon>
        <taxon>Mediterraneibacter</taxon>
    </lineage>
</organism>
<dbReference type="InterPro" id="IPR050249">
    <property type="entry name" value="Pseudomonas-type_ThrB"/>
</dbReference>
<dbReference type="InterPro" id="IPR011009">
    <property type="entry name" value="Kinase-like_dom_sf"/>
</dbReference>
<dbReference type="Proteomes" id="UP000003254">
    <property type="component" value="Unassembled WGS sequence"/>
</dbReference>
<sequence>MGGRLKMGRVSEAQINEAIANFDYEGKLLSKEPFGSGHINDTYLLKYEISEMGILKVILQRMNREIFTNPVELMENVVGVTTFLRKKIIENGGDPERETLNVIPAKDGKPYYVDSKGEYWRSYVYITDASSYDQVEKPEDFYESAVAFGHFQRMLADYPAETLNETIKGFHDTRARFQVFKDTVAKDVCGRAAEVQDEINFVLAHEDVANVFGELQDKGKLPLRVTHNDTKLNNIMIDDKTGKGICVIDLDTVMPGLAMNDFGDSIRFGASTAAEDETDLSKVSCSMDLFEIYVKGFLEGCDGKLTKKEVELLPMGAKVMTFECGMRFLTDYLDGDHYFKIHREKHNLDRCRTQFKLVADMEKKWDIMQEIVAKYNR</sequence>